<reference evidence="1 2" key="1">
    <citation type="submission" date="2023-07" db="EMBL/GenBank/DDBJ databases">
        <title>Genomic Encyclopedia of Type Strains, Phase IV (KMG-IV): sequencing the most valuable type-strain genomes for metagenomic binning, comparative biology and taxonomic classification.</title>
        <authorList>
            <person name="Goeker M."/>
        </authorList>
    </citation>
    <scope>NUCLEOTIDE SEQUENCE [LARGE SCALE GENOMIC DNA]</scope>
    <source>
        <strain evidence="1 2">DSM 19922</strain>
    </source>
</reference>
<accession>A0ABU0MT54</accession>
<keyword evidence="2" id="KW-1185">Reference proteome</keyword>
<dbReference type="RefSeq" id="WP_307354562.1">
    <property type="nucleotide sequence ID" value="NZ_JAUSVU010000029.1"/>
</dbReference>
<name>A0ABU0MT54_9PROT</name>
<evidence type="ECO:0000313" key="2">
    <source>
        <dbReference type="Proteomes" id="UP001244552"/>
    </source>
</evidence>
<organism evidence="1 2">
    <name type="scientific">Azospirillum picis</name>
    <dbReference type="NCBI Taxonomy" id="488438"/>
    <lineage>
        <taxon>Bacteria</taxon>
        <taxon>Pseudomonadati</taxon>
        <taxon>Pseudomonadota</taxon>
        <taxon>Alphaproteobacteria</taxon>
        <taxon>Rhodospirillales</taxon>
        <taxon>Azospirillaceae</taxon>
        <taxon>Azospirillum</taxon>
    </lineage>
</organism>
<gene>
    <name evidence="1" type="ORF">QO018_005524</name>
</gene>
<protein>
    <recommendedName>
        <fullName evidence="3">Methyl-accepting chemotaxis protein</fullName>
    </recommendedName>
</protein>
<sequence length="73" mass="7798">MGLWIWCRRLQSGPDAQIVVEALKSAAQAQVETAASTAAMAQQNELILSEVRGTAAEMRVMVNAALVTIEQAV</sequence>
<proteinExistence type="predicted"/>
<evidence type="ECO:0008006" key="3">
    <source>
        <dbReference type="Google" id="ProtNLM"/>
    </source>
</evidence>
<dbReference type="EMBL" id="JAUSVU010000029">
    <property type="protein sequence ID" value="MDQ0536627.1"/>
    <property type="molecule type" value="Genomic_DNA"/>
</dbReference>
<dbReference type="Proteomes" id="UP001244552">
    <property type="component" value="Unassembled WGS sequence"/>
</dbReference>
<comment type="caution">
    <text evidence="1">The sequence shown here is derived from an EMBL/GenBank/DDBJ whole genome shotgun (WGS) entry which is preliminary data.</text>
</comment>
<evidence type="ECO:0000313" key="1">
    <source>
        <dbReference type="EMBL" id="MDQ0536627.1"/>
    </source>
</evidence>